<accession>A0A1G8R4N7</accession>
<evidence type="ECO:0000259" key="8">
    <source>
        <dbReference type="Pfam" id="PF21981"/>
    </source>
</evidence>
<organism evidence="10 11">
    <name type="scientific">Natribacillus halophilus</name>
    <dbReference type="NCBI Taxonomy" id="549003"/>
    <lineage>
        <taxon>Bacteria</taxon>
        <taxon>Bacillati</taxon>
        <taxon>Bacillota</taxon>
        <taxon>Bacilli</taxon>
        <taxon>Bacillales</taxon>
        <taxon>Bacillaceae</taxon>
        <taxon>Natribacillus</taxon>
    </lineage>
</organism>
<keyword evidence="4 5" id="KW-0963">Cytoplasm</keyword>
<evidence type="ECO:0000259" key="9">
    <source>
        <dbReference type="Pfam" id="PF21982"/>
    </source>
</evidence>
<name>A0A1G8R4N7_9BACI</name>
<dbReference type="InterPro" id="IPR053925">
    <property type="entry name" value="RecX_HTH_3rd"/>
</dbReference>
<dbReference type="AlphaFoldDB" id="A0A1G8R4N7"/>
<dbReference type="Gene3D" id="1.10.10.10">
    <property type="entry name" value="Winged helix-like DNA-binding domain superfamily/Winged helix DNA-binding domain"/>
    <property type="match status" value="4"/>
</dbReference>
<comment type="function">
    <text evidence="5">Modulates RecA activity.</text>
</comment>
<dbReference type="Pfam" id="PF21982">
    <property type="entry name" value="RecX_HTH1"/>
    <property type="match status" value="1"/>
</dbReference>
<sequence length="286" mass="33423">MFLILIPFHEPFINKGVNHIHISRITTQKKDAERYNLYVEDEQGERFACGVHEAVLVRWGLAKGKAITAAELTDMTREDELEKAKKKALQFLSKRMRTEKELRDKLREEDVPAEHIEEVIDTMAEKGYLNDAEYAQTYTRVTMSTTDKGPGRIRQYLQEKGIQDAFINDALEQYDEQKQIETMTGIIAKKAMPRESAVMKKKKLTDVLLRKGFSYSLINAAFEAHDFADRTDEDWQALQFQAEKAASKWRKKYEDEVVKQKLKKHLYQKGFSLSMIDRYLEEEQNE</sequence>
<feature type="domain" description="RecX first three-helical" evidence="9">
    <location>
        <begin position="84"/>
        <end position="121"/>
    </location>
</feature>
<feature type="domain" description="RecX third three-helical" evidence="8">
    <location>
        <begin position="232"/>
        <end position="280"/>
    </location>
</feature>
<evidence type="ECO:0000256" key="4">
    <source>
        <dbReference type="ARBA" id="ARBA00022490"/>
    </source>
</evidence>
<evidence type="ECO:0000313" key="11">
    <source>
        <dbReference type="Proteomes" id="UP000198853"/>
    </source>
</evidence>
<dbReference type="InterPro" id="IPR036388">
    <property type="entry name" value="WH-like_DNA-bd_sf"/>
</dbReference>
<dbReference type="NCBIfam" id="NF010733">
    <property type="entry name" value="PRK14135.1"/>
    <property type="match status" value="1"/>
</dbReference>
<dbReference type="OrthoDB" id="5421057at2"/>
<evidence type="ECO:0000256" key="6">
    <source>
        <dbReference type="SAM" id="Coils"/>
    </source>
</evidence>
<dbReference type="EMBL" id="FNEN01000015">
    <property type="protein sequence ID" value="SDJ11927.1"/>
    <property type="molecule type" value="Genomic_DNA"/>
</dbReference>
<gene>
    <name evidence="5" type="primary">recX</name>
    <name evidence="10" type="ORF">SAMN04488123_11564</name>
</gene>
<dbReference type="InterPro" id="IPR053926">
    <property type="entry name" value="RecX_HTH_1st"/>
</dbReference>
<dbReference type="PANTHER" id="PTHR33602:SF1">
    <property type="entry name" value="REGULATORY PROTEIN RECX FAMILY PROTEIN"/>
    <property type="match status" value="1"/>
</dbReference>
<dbReference type="Pfam" id="PF02631">
    <property type="entry name" value="RecX_HTH2"/>
    <property type="match status" value="1"/>
</dbReference>
<keyword evidence="6" id="KW-0175">Coiled coil</keyword>
<dbReference type="GO" id="GO:0006282">
    <property type="term" value="P:regulation of DNA repair"/>
    <property type="evidence" value="ECO:0007669"/>
    <property type="project" value="UniProtKB-UniRule"/>
</dbReference>
<comment type="subcellular location">
    <subcellularLocation>
        <location evidence="1 5">Cytoplasm</location>
    </subcellularLocation>
</comment>
<dbReference type="Pfam" id="PF21981">
    <property type="entry name" value="RecX_HTH3"/>
    <property type="match status" value="1"/>
</dbReference>
<keyword evidence="11" id="KW-1185">Reference proteome</keyword>
<evidence type="ECO:0000256" key="2">
    <source>
        <dbReference type="ARBA" id="ARBA00009695"/>
    </source>
</evidence>
<evidence type="ECO:0000256" key="5">
    <source>
        <dbReference type="HAMAP-Rule" id="MF_01114"/>
    </source>
</evidence>
<dbReference type="GO" id="GO:0005737">
    <property type="term" value="C:cytoplasm"/>
    <property type="evidence" value="ECO:0007669"/>
    <property type="project" value="UniProtKB-SubCell"/>
</dbReference>
<reference evidence="10 11" key="1">
    <citation type="submission" date="2016-10" db="EMBL/GenBank/DDBJ databases">
        <authorList>
            <person name="de Groot N.N."/>
        </authorList>
    </citation>
    <scope>NUCLEOTIDE SEQUENCE [LARGE SCALE GENOMIC DNA]</scope>
    <source>
        <strain evidence="10 11">DSM 21771</strain>
    </source>
</reference>
<dbReference type="Proteomes" id="UP000198853">
    <property type="component" value="Unassembled WGS sequence"/>
</dbReference>
<feature type="domain" description="RecX second three-helical" evidence="7">
    <location>
        <begin position="130"/>
        <end position="171"/>
    </location>
</feature>
<dbReference type="HAMAP" id="MF_01114">
    <property type="entry name" value="RecX"/>
    <property type="match status" value="1"/>
</dbReference>
<dbReference type="InterPro" id="IPR003783">
    <property type="entry name" value="Regulatory_RecX"/>
</dbReference>
<evidence type="ECO:0000256" key="3">
    <source>
        <dbReference type="ARBA" id="ARBA00018111"/>
    </source>
</evidence>
<protein>
    <recommendedName>
        <fullName evidence="3 5">Regulatory protein RecX</fullName>
    </recommendedName>
</protein>
<comment type="similarity">
    <text evidence="2 5">Belongs to the RecX family.</text>
</comment>
<evidence type="ECO:0000256" key="1">
    <source>
        <dbReference type="ARBA" id="ARBA00004496"/>
    </source>
</evidence>
<proteinExistence type="inferred from homology"/>
<evidence type="ECO:0000313" key="10">
    <source>
        <dbReference type="EMBL" id="SDJ11927.1"/>
    </source>
</evidence>
<dbReference type="RefSeq" id="WP_090399391.1">
    <property type="nucleotide sequence ID" value="NZ_FNEN01000015.1"/>
</dbReference>
<dbReference type="PANTHER" id="PTHR33602">
    <property type="entry name" value="REGULATORY PROTEIN RECX FAMILY PROTEIN"/>
    <property type="match status" value="1"/>
</dbReference>
<dbReference type="InterPro" id="IPR053924">
    <property type="entry name" value="RecX_HTH_2nd"/>
</dbReference>
<evidence type="ECO:0000259" key="7">
    <source>
        <dbReference type="Pfam" id="PF02631"/>
    </source>
</evidence>
<feature type="coiled-coil region" evidence="6">
    <location>
        <begin position="81"/>
        <end position="109"/>
    </location>
</feature>